<name>A0A411Z1R4_9RHOB</name>
<accession>A0A411Z1R4</accession>
<evidence type="ECO:0000313" key="2">
    <source>
        <dbReference type="EMBL" id="RGP37003.1"/>
    </source>
</evidence>
<comment type="caution">
    <text evidence="2">The sequence shown here is derived from an EMBL/GenBank/DDBJ whole genome shotgun (WGS) entry which is preliminary data.</text>
</comment>
<dbReference type="Proteomes" id="UP000284547">
    <property type="component" value="Unassembled WGS sequence"/>
</dbReference>
<dbReference type="EMBL" id="QWEY01000006">
    <property type="protein sequence ID" value="RGP37003.1"/>
    <property type="molecule type" value="Genomic_DNA"/>
</dbReference>
<dbReference type="RefSeq" id="WP_118152752.1">
    <property type="nucleotide sequence ID" value="NZ_QWEY01000006.1"/>
</dbReference>
<dbReference type="OrthoDB" id="7848123at2"/>
<keyword evidence="1" id="KW-1133">Transmembrane helix</keyword>
<dbReference type="AlphaFoldDB" id="A0A411Z1R4"/>
<keyword evidence="3" id="KW-1185">Reference proteome</keyword>
<evidence type="ECO:0000256" key="1">
    <source>
        <dbReference type="SAM" id="Phobius"/>
    </source>
</evidence>
<evidence type="ECO:0000313" key="3">
    <source>
        <dbReference type="Proteomes" id="UP000284547"/>
    </source>
</evidence>
<gene>
    <name evidence="2" type="ORF">D1012_12720</name>
</gene>
<feature type="transmembrane region" description="Helical" evidence="1">
    <location>
        <begin position="21"/>
        <end position="42"/>
    </location>
</feature>
<keyword evidence="1" id="KW-0812">Transmembrane</keyword>
<sequence length="155" mass="16891">MAQLRTLADRQSPEREMIPRVLLWAMFALAMITLAIVSLSVLTNRPHVGVPPAATAVQERWLVLEGKSAQAVVVRDADGTLLMDLPHGGFITVIQSAMARARLVAQIAGNPPMRVVRYDNGRLVAEDPATGWSAELYAFGGDNKAAFERLLDQTK</sequence>
<dbReference type="InterPro" id="IPR017495">
    <property type="entry name" value="PuhC"/>
</dbReference>
<proteinExistence type="predicted"/>
<organism evidence="2 3">
    <name type="scientific">Pseudotabrizicola alkalilacus</name>
    <dbReference type="NCBI Taxonomy" id="2305252"/>
    <lineage>
        <taxon>Bacteria</taxon>
        <taxon>Pseudomonadati</taxon>
        <taxon>Pseudomonadota</taxon>
        <taxon>Alphaproteobacteria</taxon>
        <taxon>Rhodobacterales</taxon>
        <taxon>Paracoccaceae</taxon>
        <taxon>Pseudotabrizicola</taxon>
    </lineage>
</organism>
<protein>
    <submittedName>
        <fullName evidence="2">Photosynthetic complex assembly protein</fullName>
    </submittedName>
</protein>
<reference evidence="2 3" key="1">
    <citation type="submission" date="2018-08" db="EMBL/GenBank/DDBJ databases">
        <title>Flavobacterium tibetense sp. nov., isolated from a wetland YonghuCo on Tibetan Plateau.</title>
        <authorList>
            <person name="Phurbu D."/>
            <person name="Lu H."/>
            <person name="Xing P."/>
        </authorList>
    </citation>
    <scope>NUCLEOTIDE SEQUENCE [LARGE SCALE GENOMIC DNA]</scope>
    <source>
        <strain evidence="2 3">DJC</strain>
    </source>
</reference>
<keyword evidence="1" id="KW-0472">Membrane</keyword>
<dbReference type="NCBIfam" id="TIGR03054">
    <property type="entry name" value="photo_alph_chp1"/>
    <property type="match status" value="1"/>
</dbReference>